<dbReference type="Proteomes" id="UP001066276">
    <property type="component" value="Chromosome 5"/>
</dbReference>
<gene>
    <name evidence="2" type="ORF">NDU88_008358</name>
</gene>
<comment type="caution">
    <text evidence="2">The sequence shown here is derived from an EMBL/GenBank/DDBJ whole genome shotgun (WGS) entry which is preliminary data.</text>
</comment>
<evidence type="ECO:0000256" key="1">
    <source>
        <dbReference type="SAM" id="MobiDB-lite"/>
    </source>
</evidence>
<evidence type="ECO:0000313" key="2">
    <source>
        <dbReference type="EMBL" id="KAJ1155629.1"/>
    </source>
</evidence>
<sequence>MARLQIPQLRPSFQAARHPRGLCSNRGSRGPDTSVGDPARRSEKARVRSSGHRRVGHGTATSPASQRCRCPRSQGEVERLPPVLFTGPDLPRCNLRTGRGPATRRRAPGGRLRLQAATAQAAAVGSVTRRSAHSTQSGRVVQCVAVATSAGPGRLSSDACHL</sequence>
<feature type="compositionally biased region" description="Basic residues" evidence="1">
    <location>
        <begin position="47"/>
        <end position="56"/>
    </location>
</feature>
<name>A0AAV7RWM5_PLEWA</name>
<keyword evidence="3" id="KW-1185">Reference proteome</keyword>
<dbReference type="AlphaFoldDB" id="A0AAV7RWM5"/>
<proteinExistence type="predicted"/>
<evidence type="ECO:0000313" key="3">
    <source>
        <dbReference type="Proteomes" id="UP001066276"/>
    </source>
</evidence>
<reference evidence="2" key="1">
    <citation type="journal article" date="2022" name="bioRxiv">
        <title>Sequencing and chromosome-scale assembly of the giantPleurodeles waltlgenome.</title>
        <authorList>
            <person name="Brown T."/>
            <person name="Elewa A."/>
            <person name="Iarovenko S."/>
            <person name="Subramanian E."/>
            <person name="Araus A.J."/>
            <person name="Petzold A."/>
            <person name="Susuki M."/>
            <person name="Suzuki K.-i.T."/>
            <person name="Hayashi T."/>
            <person name="Toyoda A."/>
            <person name="Oliveira C."/>
            <person name="Osipova E."/>
            <person name="Leigh N.D."/>
            <person name="Simon A."/>
            <person name="Yun M.H."/>
        </authorList>
    </citation>
    <scope>NUCLEOTIDE SEQUENCE</scope>
    <source>
        <strain evidence="2">20211129_DDA</strain>
        <tissue evidence="2">Liver</tissue>
    </source>
</reference>
<accession>A0AAV7RWM5</accession>
<feature type="region of interest" description="Disordered" evidence="1">
    <location>
        <begin position="1"/>
        <end position="74"/>
    </location>
</feature>
<protein>
    <submittedName>
        <fullName evidence="2">Uncharacterized protein</fullName>
    </submittedName>
</protein>
<organism evidence="2 3">
    <name type="scientific">Pleurodeles waltl</name>
    <name type="common">Iberian ribbed newt</name>
    <dbReference type="NCBI Taxonomy" id="8319"/>
    <lineage>
        <taxon>Eukaryota</taxon>
        <taxon>Metazoa</taxon>
        <taxon>Chordata</taxon>
        <taxon>Craniata</taxon>
        <taxon>Vertebrata</taxon>
        <taxon>Euteleostomi</taxon>
        <taxon>Amphibia</taxon>
        <taxon>Batrachia</taxon>
        <taxon>Caudata</taxon>
        <taxon>Salamandroidea</taxon>
        <taxon>Salamandridae</taxon>
        <taxon>Pleurodelinae</taxon>
        <taxon>Pleurodeles</taxon>
    </lineage>
</organism>
<dbReference type="EMBL" id="JANPWB010000009">
    <property type="protein sequence ID" value="KAJ1155629.1"/>
    <property type="molecule type" value="Genomic_DNA"/>
</dbReference>